<gene>
    <name evidence="1" type="ORF">WCD74_26015</name>
</gene>
<organism evidence="1 2">
    <name type="scientific">Actinomycetospora aurantiaca</name>
    <dbReference type="NCBI Taxonomy" id="3129233"/>
    <lineage>
        <taxon>Bacteria</taxon>
        <taxon>Bacillati</taxon>
        <taxon>Actinomycetota</taxon>
        <taxon>Actinomycetes</taxon>
        <taxon>Pseudonocardiales</taxon>
        <taxon>Pseudonocardiaceae</taxon>
        <taxon>Actinomycetospora</taxon>
    </lineage>
</organism>
<dbReference type="InterPro" id="IPR015946">
    <property type="entry name" value="KH_dom-like_a/b"/>
</dbReference>
<reference evidence="1 2" key="1">
    <citation type="submission" date="2024-03" db="EMBL/GenBank/DDBJ databases">
        <title>Actinomycetospora sp. OC33-EN08, a novel actinomycete isolated from wild orchid (Aerides multiflora).</title>
        <authorList>
            <person name="Suriyachadkun C."/>
        </authorList>
    </citation>
    <scope>NUCLEOTIDE SEQUENCE [LARGE SCALE GENOMIC DNA]</scope>
    <source>
        <strain evidence="1 2">OC33-EN08</strain>
    </source>
</reference>
<dbReference type="EMBL" id="JBBEGN010000020">
    <property type="protein sequence ID" value="MEJ2871241.1"/>
    <property type="molecule type" value="Genomic_DNA"/>
</dbReference>
<dbReference type="GO" id="GO:0004601">
    <property type="term" value="F:peroxidase activity"/>
    <property type="evidence" value="ECO:0007669"/>
    <property type="project" value="UniProtKB-KW"/>
</dbReference>
<dbReference type="InterPro" id="IPR036102">
    <property type="entry name" value="OsmC/Ohrsf"/>
</dbReference>
<dbReference type="Gene3D" id="3.30.300.20">
    <property type="match status" value="1"/>
</dbReference>
<dbReference type="Proteomes" id="UP001385809">
    <property type="component" value="Unassembled WGS sequence"/>
</dbReference>
<dbReference type="Pfam" id="PF02566">
    <property type="entry name" value="OsmC"/>
    <property type="match status" value="1"/>
</dbReference>
<evidence type="ECO:0000313" key="2">
    <source>
        <dbReference type="Proteomes" id="UP001385809"/>
    </source>
</evidence>
<dbReference type="SUPFAM" id="SSF82784">
    <property type="entry name" value="OsmC-like"/>
    <property type="match status" value="1"/>
</dbReference>
<protein>
    <submittedName>
        <fullName evidence="1">OsmC family protein</fullName>
        <ecNumber evidence="1">1.11.1.-</ecNumber>
    </submittedName>
</protein>
<sequence length="133" mass="14179">MDAPVWARGSLACDGTRTVSLDVNGQDIACLVPDHESEPDGVSTFGLLAASLSACTAMSVRTFLERWQVTVQDVEVDVGFSAGRPPTLHRRVGVRAALDADLREQLAGVVDSTPVTVLLRDGITIVTRLDVHP</sequence>
<dbReference type="EC" id="1.11.1.-" evidence="1"/>
<keyword evidence="1" id="KW-0560">Oxidoreductase</keyword>
<comment type="caution">
    <text evidence="1">The sequence shown here is derived from an EMBL/GenBank/DDBJ whole genome shotgun (WGS) entry which is preliminary data.</text>
</comment>
<dbReference type="RefSeq" id="WP_337697809.1">
    <property type="nucleotide sequence ID" value="NZ_JBBEGN010000020.1"/>
</dbReference>
<keyword evidence="2" id="KW-1185">Reference proteome</keyword>
<evidence type="ECO:0000313" key="1">
    <source>
        <dbReference type="EMBL" id="MEJ2871241.1"/>
    </source>
</evidence>
<dbReference type="InterPro" id="IPR003718">
    <property type="entry name" value="OsmC/Ohr_fam"/>
</dbReference>
<keyword evidence="1" id="KW-0575">Peroxidase</keyword>
<accession>A0ABU8MVF4</accession>
<proteinExistence type="predicted"/>
<name>A0ABU8MVF4_9PSEU</name>